<name>A0ABP7P0S6_9ACTN</name>
<keyword evidence="2" id="KW-0732">Signal</keyword>
<keyword evidence="4" id="KW-1185">Reference proteome</keyword>
<dbReference type="EMBL" id="BAAAZW010000004">
    <property type="protein sequence ID" value="GAA3957785.1"/>
    <property type="molecule type" value="Genomic_DNA"/>
</dbReference>
<evidence type="ECO:0000313" key="4">
    <source>
        <dbReference type="Proteomes" id="UP001418444"/>
    </source>
</evidence>
<dbReference type="Proteomes" id="UP001418444">
    <property type="component" value="Unassembled WGS sequence"/>
</dbReference>
<comment type="caution">
    <text evidence="3">The sequence shown here is derived from an EMBL/GenBank/DDBJ whole genome shotgun (WGS) entry which is preliminary data.</text>
</comment>
<evidence type="ECO:0000313" key="3">
    <source>
        <dbReference type="EMBL" id="GAA3957785.1"/>
    </source>
</evidence>
<gene>
    <name evidence="3" type="ORF">GCM10022231_16320</name>
</gene>
<feature type="signal peptide" evidence="2">
    <location>
        <begin position="1"/>
        <end position="32"/>
    </location>
</feature>
<feature type="region of interest" description="Disordered" evidence="1">
    <location>
        <begin position="90"/>
        <end position="169"/>
    </location>
</feature>
<dbReference type="RefSeq" id="WP_344782485.1">
    <property type="nucleotide sequence ID" value="NZ_BAAAZW010000004.1"/>
</dbReference>
<reference evidence="4" key="1">
    <citation type="journal article" date="2019" name="Int. J. Syst. Evol. Microbiol.">
        <title>The Global Catalogue of Microorganisms (GCM) 10K type strain sequencing project: providing services to taxonomists for standard genome sequencing and annotation.</title>
        <authorList>
            <consortium name="The Broad Institute Genomics Platform"/>
            <consortium name="The Broad Institute Genome Sequencing Center for Infectious Disease"/>
            <person name="Wu L."/>
            <person name="Ma J."/>
        </authorList>
    </citation>
    <scope>NUCLEOTIDE SEQUENCE [LARGE SCALE GENOMIC DNA]</scope>
    <source>
        <strain evidence="4">JCM 16923</strain>
    </source>
</reference>
<proteinExistence type="predicted"/>
<feature type="compositionally biased region" description="Low complexity" evidence="1">
    <location>
        <begin position="105"/>
        <end position="167"/>
    </location>
</feature>
<organism evidence="3 4">
    <name type="scientific">Gordonia caeni</name>
    <dbReference type="NCBI Taxonomy" id="1007097"/>
    <lineage>
        <taxon>Bacteria</taxon>
        <taxon>Bacillati</taxon>
        <taxon>Actinomycetota</taxon>
        <taxon>Actinomycetes</taxon>
        <taxon>Mycobacteriales</taxon>
        <taxon>Gordoniaceae</taxon>
        <taxon>Gordonia</taxon>
    </lineage>
</organism>
<accession>A0ABP7P0S6</accession>
<evidence type="ECO:0000256" key="2">
    <source>
        <dbReference type="SAM" id="SignalP"/>
    </source>
</evidence>
<feature type="chain" id="PRO_5045708198" evidence="2">
    <location>
        <begin position="33"/>
        <end position="363"/>
    </location>
</feature>
<protein>
    <submittedName>
        <fullName evidence="3">Uncharacterized protein</fullName>
    </submittedName>
</protein>
<sequence length="363" mass="36230">MATRPRLAARTGLIALAVAVGAALASPAPAHAEPDLSTLGATLGGVSSLESLSLGSIPGDAELAEILRTLKSSGGDQKLIETLQTILGAEGSPDLGSLTPGDGNTPDSTTPEPTTPDATTTPDSDSPESATPDSATTPDSTTTSPGTTDPATSGAPGAPVPSAASATEAADPLTNAATGLEAFEKLTGAKVLTPAFAPFCAPTTDDNPLGLVTAPAVGVPGPFPKVGNESVRDALQTLLDSLGIGQLGDLLDDDENLKELTAALTADQTAFALVPPAGHTNDRFQVAWFNTATMQGGMADLKKLADVTDSQALKALVGSAPLRLARVDTGQGSILTAVFGTTTNAGRTCYFLPAVGIVDTPAK</sequence>
<evidence type="ECO:0000256" key="1">
    <source>
        <dbReference type="SAM" id="MobiDB-lite"/>
    </source>
</evidence>